<evidence type="ECO:0000313" key="3">
    <source>
        <dbReference type="EMBL" id="CAD2215298.1"/>
    </source>
</evidence>
<dbReference type="InterPro" id="IPR036982">
    <property type="entry name" value="Deoxyhypusine_synthase_sf"/>
</dbReference>
<dbReference type="Gene3D" id="3.40.910.10">
    <property type="entry name" value="Deoxyhypusine synthase"/>
    <property type="match status" value="1"/>
</dbReference>
<dbReference type="InterPro" id="IPR002773">
    <property type="entry name" value="Deoxyhypusine_synthase"/>
</dbReference>
<dbReference type="InterPro" id="IPR029035">
    <property type="entry name" value="DHS-like_NAD/FAD-binding_dom"/>
</dbReference>
<dbReference type="VEuPathDB" id="TriTrypDB:ADEAN_000275300"/>
<comment type="similarity">
    <text evidence="1">Belongs to the deoxyhypusine synthase family.</text>
</comment>
<dbReference type="GO" id="GO:0034038">
    <property type="term" value="F:deoxyhypusine synthase activity"/>
    <property type="evidence" value="ECO:0007669"/>
    <property type="project" value="TreeGrafter"/>
</dbReference>
<dbReference type="PANTHER" id="PTHR11703">
    <property type="entry name" value="DEOXYHYPUSINE SYNTHASE"/>
    <property type="match status" value="1"/>
</dbReference>
<gene>
    <name evidence="3" type="ORF">ADEAN_000275300</name>
</gene>
<name>A0A7G2C661_9TRYP</name>
<proteinExistence type="inferred from homology"/>
<accession>A0A7G2C661</accession>
<dbReference type="Proteomes" id="UP000515908">
    <property type="component" value="Chromosome 04"/>
</dbReference>
<dbReference type="Pfam" id="PF01916">
    <property type="entry name" value="DS"/>
    <property type="match status" value="1"/>
</dbReference>
<evidence type="ECO:0000256" key="2">
    <source>
        <dbReference type="ARBA" id="ARBA00023027"/>
    </source>
</evidence>
<dbReference type="FunFam" id="3.40.910.10:FF:000010">
    <property type="entry name" value="Deoxyhypusine synthase"/>
    <property type="match status" value="1"/>
</dbReference>
<keyword evidence="4" id="KW-1185">Reference proteome</keyword>
<dbReference type="PANTHER" id="PTHR11703:SF0">
    <property type="entry name" value="DEOXYHYPUSINE SYNTHASE"/>
    <property type="match status" value="1"/>
</dbReference>
<evidence type="ECO:0000256" key="1">
    <source>
        <dbReference type="ARBA" id="ARBA00009892"/>
    </source>
</evidence>
<protein>
    <submittedName>
        <fullName evidence="3">Deoxyhypusine synthase, putative</fullName>
    </submittedName>
</protein>
<sequence>MSNETVRTFDYDDLLAVDNATAIHQLINHYEHVGLQATAIGKARTLVQRMLYAREERESVFLSYTSNLISCGLRDTFTYLAQHRLVHGVISSAGGIEEDVIKCLGPTYLGRYDLDGVELRRQGVNRIGNLLVPNDNYCLFEDYFTPLLQAIHARQVETDWQECTSPSEIIYEMGKALENQERKEESLVYWCYKNNIPVFCPALTDGSMGDMIFFYNFSKKGMIIDPIKDVAKLRSLKNDVNSAIVLGAGLPKHNLLANIAMDRVVMVTTGVEADGCTSSCTFEDDRMCGLLHPHTTCVRVQGDATVVFPLLAMKE</sequence>
<dbReference type="GO" id="GO:0005737">
    <property type="term" value="C:cytoplasm"/>
    <property type="evidence" value="ECO:0007669"/>
    <property type="project" value="TreeGrafter"/>
</dbReference>
<organism evidence="3 4">
    <name type="scientific">Angomonas deanei</name>
    <dbReference type="NCBI Taxonomy" id="59799"/>
    <lineage>
        <taxon>Eukaryota</taxon>
        <taxon>Discoba</taxon>
        <taxon>Euglenozoa</taxon>
        <taxon>Kinetoplastea</taxon>
        <taxon>Metakinetoplastina</taxon>
        <taxon>Trypanosomatida</taxon>
        <taxon>Trypanosomatidae</taxon>
        <taxon>Strigomonadinae</taxon>
        <taxon>Angomonas</taxon>
    </lineage>
</organism>
<dbReference type="AlphaFoldDB" id="A0A7G2C661"/>
<evidence type="ECO:0000313" key="4">
    <source>
        <dbReference type="Proteomes" id="UP000515908"/>
    </source>
</evidence>
<reference evidence="3 4" key="1">
    <citation type="submission" date="2020-08" db="EMBL/GenBank/DDBJ databases">
        <authorList>
            <person name="Newling K."/>
            <person name="Davey J."/>
            <person name="Forrester S."/>
        </authorList>
    </citation>
    <scope>NUCLEOTIDE SEQUENCE [LARGE SCALE GENOMIC DNA]</scope>
    <source>
        <strain evidence="4">Crithidia deanei Carvalho (ATCC PRA-265)</strain>
    </source>
</reference>
<dbReference type="EMBL" id="LR877148">
    <property type="protein sequence ID" value="CAD2215298.1"/>
    <property type="molecule type" value="Genomic_DNA"/>
</dbReference>
<dbReference type="SUPFAM" id="SSF52467">
    <property type="entry name" value="DHS-like NAD/FAD-binding domain"/>
    <property type="match status" value="1"/>
</dbReference>
<keyword evidence="2" id="KW-0520">NAD</keyword>